<evidence type="ECO:0000259" key="1">
    <source>
        <dbReference type="Pfam" id="PF09949"/>
    </source>
</evidence>
<sequence length="338" mass="39275">MGIFKKDPLKIITFRSYGTPTHLYVKGRALEDENIDLSKKGFFNLLWNTYKRFETDLIKNAPLILTLPDGRKITTETDNQGYFLIDETIENLMPLIDENGWLKYEIFFAEKFPKRIIQKNNKFTGEVMIVPETAKFGVISDVDDTIMHTGLTSRFKWQVLKNTVFKRAEKRIPLEGAVDFYEKLKNGKSGNDCNPIFYVSHSPWNLYRYLEVFLEKNNFPKGPILLRDFVNPFAKKYIPIAIGTEKPQKQKEITNILKTYPKLQFILIGDSGEHDPDIYIEIAETHPERILAIYMRSVNHAKKMIRVKGLFEKYETVPVLLVEKSNAAVEHARQIGFI</sequence>
<protein>
    <recommendedName>
        <fullName evidence="1">Phosphatidate phosphatase APP1 catalytic domain-containing protein</fullName>
    </recommendedName>
</protein>
<dbReference type="InterPro" id="IPR052935">
    <property type="entry name" value="Mg2+_PAP"/>
</dbReference>
<organism evidence="2 3">
    <name type="scientific">Aequorivita soesokkakensis</name>
    <dbReference type="NCBI Taxonomy" id="1385699"/>
    <lineage>
        <taxon>Bacteria</taxon>
        <taxon>Pseudomonadati</taxon>
        <taxon>Bacteroidota</taxon>
        <taxon>Flavobacteriia</taxon>
        <taxon>Flavobacteriales</taxon>
        <taxon>Flavobacteriaceae</taxon>
        <taxon>Aequorivita</taxon>
    </lineage>
</organism>
<dbReference type="Pfam" id="PF09949">
    <property type="entry name" value="APP1_cat"/>
    <property type="match status" value="1"/>
</dbReference>
<evidence type="ECO:0000313" key="3">
    <source>
        <dbReference type="Proteomes" id="UP000077552"/>
    </source>
</evidence>
<proteinExistence type="predicted"/>
<dbReference type="AlphaFoldDB" id="A0A1A9LCQ5"/>
<keyword evidence="3" id="KW-1185">Reference proteome</keyword>
<feature type="domain" description="Phosphatidate phosphatase APP1 catalytic" evidence="1">
    <location>
        <begin position="136"/>
        <end position="296"/>
    </location>
</feature>
<dbReference type="GO" id="GO:0008195">
    <property type="term" value="F:phosphatidate phosphatase activity"/>
    <property type="evidence" value="ECO:0007669"/>
    <property type="project" value="InterPro"/>
</dbReference>
<reference evidence="2 3" key="1">
    <citation type="submission" date="2016-05" db="EMBL/GenBank/DDBJ databases">
        <title>Genome sequencing of Vitellibacter soesokkakensis RSSK-12.</title>
        <authorList>
            <person name="Thevarajoo S."/>
            <person name="Selvaratnam C."/>
            <person name="Goh K.M."/>
            <person name="Chan K.-G."/>
            <person name="Chong C.S."/>
        </authorList>
    </citation>
    <scope>NUCLEOTIDE SEQUENCE [LARGE SCALE GENOMIC DNA]</scope>
    <source>
        <strain evidence="2 3">RSSK-12</strain>
    </source>
</reference>
<dbReference type="OrthoDB" id="9789875at2"/>
<dbReference type="RefSeq" id="WP_068762377.1">
    <property type="nucleotide sequence ID" value="NZ_LXIE01000030.1"/>
</dbReference>
<comment type="caution">
    <text evidence="2">The sequence shown here is derived from an EMBL/GenBank/DDBJ whole genome shotgun (WGS) entry which is preliminary data.</text>
</comment>
<dbReference type="EMBL" id="LXIE01000030">
    <property type="protein sequence ID" value="OAD90857.1"/>
    <property type="molecule type" value="Genomic_DNA"/>
</dbReference>
<evidence type="ECO:0000313" key="2">
    <source>
        <dbReference type="EMBL" id="OAD90857.1"/>
    </source>
</evidence>
<dbReference type="InterPro" id="IPR019236">
    <property type="entry name" value="APP1_cat"/>
</dbReference>
<dbReference type="STRING" id="1385699.A7A78_13630"/>
<name>A0A1A9LCQ5_9FLAO</name>
<dbReference type="PANTHER" id="PTHR28208">
    <property type="entry name" value="PHOSPHATIDATE PHOSPHATASE APP1"/>
    <property type="match status" value="1"/>
</dbReference>
<gene>
    <name evidence="2" type="ORF">A7A78_13630</name>
</gene>
<dbReference type="Proteomes" id="UP000077552">
    <property type="component" value="Unassembled WGS sequence"/>
</dbReference>
<dbReference type="PANTHER" id="PTHR28208:SF3">
    <property type="entry name" value="PHOSPHATIDATE PHOSPHATASE APP1"/>
    <property type="match status" value="1"/>
</dbReference>
<accession>A0A1A9LCQ5</accession>